<proteinExistence type="predicted"/>
<feature type="domain" description="Myb-like" evidence="1">
    <location>
        <begin position="1"/>
        <end position="54"/>
    </location>
</feature>
<comment type="caution">
    <text evidence="2">The sequence shown here is derived from an EMBL/GenBank/DDBJ whole genome shotgun (WGS) entry which is preliminary data.</text>
</comment>
<organism evidence="2 3">
    <name type="scientific">Tritrichomonas musculus</name>
    <dbReference type="NCBI Taxonomy" id="1915356"/>
    <lineage>
        <taxon>Eukaryota</taxon>
        <taxon>Metamonada</taxon>
        <taxon>Parabasalia</taxon>
        <taxon>Tritrichomonadida</taxon>
        <taxon>Tritrichomonadidae</taxon>
        <taxon>Tritrichomonas</taxon>
    </lineage>
</organism>
<dbReference type="EMBL" id="JAPFFF010000008">
    <property type="protein sequence ID" value="KAK8885087.1"/>
    <property type="molecule type" value="Genomic_DNA"/>
</dbReference>
<gene>
    <name evidence="2" type="ORF">M9Y10_044216</name>
</gene>
<dbReference type="PROSITE" id="PS50090">
    <property type="entry name" value="MYB_LIKE"/>
    <property type="match status" value="1"/>
</dbReference>
<evidence type="ECO:0000313" key="3">
    <source>
        <dbReference type="Proteomes" id="UP001470230"/>
    </source>
</evidence>
<dbReference type="InterPro" id="IPR001005">
    <property type="entry name" value="SANT/Myb"/>
</dbReference>
<name>A0ABR2K2C4_9EUKA</name>
<accession>A0ABR2K2C4</accession>
<sequence>MNETWTEDEDFYLSQGYAIYHDEKTDIWPKILKLFPFKPSRVASDLQDRWRDLQDKLETEDQGALDRIKDASKYHSQTWTYNYEPTIQTPDPNQIIEQFRSLPSLAMKTQLIELHSSRFTHDNQNNNEMCLNHQFEASSIRKIVQDVLNKTVDKDDEALRTTLMNGFKSVLSHKGREFAYEDIERKIRIINEMTDNQTIDTEISILLEYFDKVFSGMLNRLNYANTMENYEKSRNLQKQPNLLTNVLRDVFSILKMLYIKVKPPPNAKPIIESFYRDFLNKFYQTYGKIFNSYMVFQKTDSFNNLLYNVYEFLIAEDKNHEIDKYLDKSLQQNLYFIHYREKKESTLYR</sequence>
<dbReference type="SUPFAM" id="SSF46689">
    <property type="entry name" value="Homeodomain-like"/>
    <property type="match status" value="1"/>
</dbReference>
<protein>
    <recommendedName>
        <fullName evidence="1">Myb-like domain-containing protein</fullName>
    </recommendedName>
</protein>
<dbReference type="Gene3D" id="1.10.10.60">
    <property type="entry name" value="Homeodomain-like"/>
    <property type="match status" value="1"/>
</dbReference>
<evidence type="ECO:0000259" key="1">
    <source>
        <dbReference type="PROSITE" id="PS50090"/>
    </source>
</evidence>
<evidence type="ECO:0000313" key="2">
    <source>
        <dbReference type="EMBL" id="KAK8885087.1"/>
    </source>
</evidence>
<reference evidence="2 3" key="1">
    <citation type="submission" date="2024-04" db="EMBL/GenBank/DDBJ databases">
        <title>Tritrichomonas musculus Genome.</title>
        <authorList>
            <person name="Alves-Ferreira E."/>
            <person name="Grigg M."/>
            <person name="Lorenzi H."/>
            <person name="Galac M."/>
        </authorList>
    </citation>
    <scope>NUCLEOTIDE SEQUENCE [LARGE SCALE GENOMIC DNA]</scope>
    <source>
        <strain evidence="2 3">EAF2021</strain>
    </source>
</reference>
<dbReference type="Proteomes" id="UP001470230">
    <property type="component" value="Unassembled WGS sequence"/>
</dbReference>
<dbReference type="InterPro" id="IPR009057">
    <property type="entry name" value="Homeodomain-like_sf"/>
</dbReference>
<keyword evidence="3" id="KW-1185">Reference proteome</keyword>